<protein>
    <submittedName>
        <fullName evidence="2">Type IV toxin-antitoxin system AbiEi family antitoxin</fullName>
    </submittedName>
</protein>
<dbReference type="Proteomes" id="UP001207408">
    <property type="component" value="Unassembled WGS sequence"/>
</dbReference>
<dbReference type="EMBL" id="JAPDPI010000046">
    <property type="protein sequence ID" value="MCW3807419.1"/>
    <property type="molecule type" value="Genomic_DNA"/>
</dbReference>
<accession>A0AAE3MH05</accession>
<dbReference type="InterPro" id="IPR033455">
    <property type="entry name" value="AbiEi_3_N"/>
</dbReference>
<evidence type="ECO:0000259" key="1">
    <source>
        <dbReference type="Pfam" id="PF17194"/>
    </source>
</evidence>
<sequence>MTTHNDTKLKKLFNLLQPNNVITAAVLDNNGVSRHLRRYYQESGWIEPLGRGAYKKPGDLLEWQAGVNALQNQLNIKVHVGGLTALILHGFSHYFRLSKETLYLFSPLQTRMPNWFTNYNWNVELFQKPTSFLPENTGVKELEIKDTKVNVSTPERAILECLFLAPQHADLVECYQVLEGLVNLKPRLVSELLSTCNSVKVKRLFLYMSEKANHQWLQFLKTDKIDLGSGDRMITESGAYSSKYKITIPKELAEF</sequence>
<dbReference type="AlphaFoldDB" id="A0AAE3MH05"/>
<organism evidence="2 3">
    <name type="scientific">Plebeiibacterium marinum</name>
    <dbReference type="NCBI Taxonomy" id="2992111"/>
    <lineage>
        <taxon>Bacteria</taxon>
        <taxon>Pseudomonadati</taxon>
        <taxon>Bacteroidota</taxon>
        <taxon>Bacteroidia</taxon>
        <taxon>Marinilabiliales</taxon>
        <taxon>Marinilabiliaceae</taxon>
        <taxon>Plebeiibacterium</taxon>
    </lineage>
</organism>
<dbReference type="Pfam" id="PF17194">
    <property type="entry name" value="AbiEi_3_N"/>
    <property type="match status" value="1"/>
</dbReference>
<dbReference type="Pfam" id="PF11459">
    <property type="entry name" value="AbiEi_3"/>
    <property type="match status" value="1"/>
</dbReference>
<dbReference type="RefSeq" id="WP_301201823.1">
    <property type="nucleotide sequence ID" value="NZ_JAPDPI010000046.1"/>
</dbReference>
<keyword evidence="3" id="KW-1185">Reference proteome</keyword>
<dbReference type="InterPro" id="IPR021561">
    <property type="entry name" value="AbiEi_3"/>
</dbReference>
<evidence type="ECO:0000313" key="2">
    <source>
        <dbReference type="EMBL" id="MCW3807419.1"/>
    </source>
</evidence>
<reference evidence="2" key="1">
    <citation type="submission" date="2022-10" db="EMBL/GenBank/DDBJ databases">
        <authorList>
            <person name="Yu W.X."/>
        </authorList>
    </citation>
    <scope>NUCLEOTIDE SEQUENCE</scope>
    <source>
        <strain evidence="2">D04</strain>
    </source>
</reference>
<evidence type="ECO:0000313" key="3">
    <source>
        <dbReference type="Proteomes" id="UP001207408"/>
    </source>
</evidence>
<proteinExistence type="predicted"/>
<comment type="caution">
    <text evidence="2">The sequence shown here is derived from an EMBL/GenBank/DDBJ whole genome shotgun (WGS) entry which is preliminary data.</text>
</comment>
<gene>
    <name evidence="2" type="ORF">OM074_17440</name>
</gene>
<feature type="domain" description="Transcriptional regulator AbiEi antitoxin N-terminal" evidence="1">
    <location>
        <begin position="6"/>
        <end position="97"/>
    </location>
</feature>
<name>A0AAE3MH05_9BACT</name>